<dbReference type="KEGG" id="pfaa:MM59RIKEN_16630"/>
<evidence type="ECO:0000256" key="8">
    <source>
        <dbReference type="ARBA" id="ARBA00022723"/>
    </source>
</evidence>
<evidence type="ECO:0000313" key="13">
    <source>
        <dbReference type="EMBL" id="BCK84344.1"/>
    </source>
</evidence>
<evidence type="ECO:0000256" key="6">
    <source>
        <dbReference type="ARBA" id="ARBA00022605"/>
    </source>
</evidence>
<keyword evidence="8 11" id="KW-0479">Metal-binding</keyword>
<feature type="region of interest" description="Regulatory domain" evidence="11">
    <location>
        <begin position="390"/>
        <end position="509"/>
    </location>
</feature>
<evidence type="ECO:0000256" key="3">
    <source>
        <dbReference type="ARBA" id="ARBA00012973"/>
    </source>
</evidence>
<dbReference type="Pfam" id="PF08502">
    <property type="entry name" value="LeuA_dimer"/>
    <property type="match status" value="1"/>
</dbReference>
<dbReference type="GO" id="GO:0003852">
    <property type="term" value="F:2-isopropylmalate synthase activity"/>
    <property type="evidence" value="ECO:0007669"/>
    <property type="project" value="UniProtKB-UniRule"/>
</dbReference>
<dbReference type="FunFam" id="1.10.238.260:FF:000001">
    <property type="entry name" value="2-isopropylmalate synthase"/>
    <property type="match status" value="1"/>
</dbReference>
<evidence type="ECO:0000256" key="5">
    <source>
        <dbReference type="ARBA" id="ARBA00022430"/>
    </source>
</evidence>
<comment type="cofactor">
    <cofactor evidence="11">
        <name>Mn(2+)</name>
        <dbReference type="ChEBI" id="CHEBI:29035"/>
    </cofactor>
</comment>
<dbReference type="InterPro" id="IPR000891">
    <property type="entry name" value="PYR_CT"/>
</dbReference>
<dbReference type="EC" id="2.3.3.13" evidence="3 11"/>
<dbReference type="GO" id="GO:0005737">
    <property type="term" value="C:cytoplasm"/>
    <property type="evidence" value="ECO:0007669"/>
    <property type="project" value="UniProtKB-UniRule"/>
</dbReference>
<feature type="binding site" evidence="11">
    <location>
        <position position="13"/>
    </location>
    <ligand>
        <name>Mn(2+)</name>
        <dbReference type="ChEBI" id="CHEBI:29035"/>
    </ligand>
</feature>
<dbReference type="SMART" id="SM00917">
    <property type="entry name" value="LeuA_dimer"/>
    <property type="match status" value="1"/>
</dbReference>
<dbReference type="NCBIfam" id="TIGR00973">
    <property type="entry name" value="leuA_bact"/>
    <property type="match status" value="1"/>
</dbReference>
<dbReference type="InterPro" id="IPR054691">
    <property type="entry name" value="LeuA/HCS_post-cat"/>
</dbReference>
<dbReference type="SUPFAM" id="SSF51569">
    <property type="entry name" value="Aldolase"/>
    <property type="match status" value="1"/>
</dbReference>
<organism evidence="13 14">
    <name type="scientific">Pusillibacter faecalis</name>
    <dbReference type="NCBI Taxonomy" id="2714358"/>
    <lineage>
        <taxon>Bacteria</taxon>
        <taxon>Bacillati</taxon>
        <taxon>Bacillota</taxon>
        <taxon>Clostridia</taxon>
        <taxon>Eubacteriales</taxon>
        <taxon>Oscillospiraceae</taxon>
        <taxon>Pusillibacter</taxon>
    </lineage>
</organism>
<name>A0A810Q8P5_9FIRM</name>
<evidence type="ECO:0000259" key="12">
    <source>
        <dbReference type="PROSITE" id="PS50991"/>
    </source>
</evidence>
<accession>A0A810Q8P5</accession>
<dbReference type="AlphaFoldDB" id="A0A810Q8P5"/>
<proteinExistence type="inferred from homology"/>
<evidence type="ECO:0000256" key="1">
    <source>
        <dbReference type="ARBA" id="ARBA00004689"/>
    </source>
</evidence>
<dbReference type="PANTHER" id="PTHR10277">
    <property type="entry name" value="HOMOCITRATE SYNTHASE-RELATED"/>
    <property type="match status" value="1"/>
</dbReference>
<dbReference type="NCBIfam" id="NF002085">
    <property type="entry name" value="PRK00915.1-2"/>
    <property type="match status" value="1"/>
</dbReference>
<dbReference type="Gene3D" id="3.20.20.70">
    <property type="entry name" value="Aldolase class I"/>
    <property type="match status" value="1"/>
</dbReference>
<dbReference type="UniPathway" id="UPA00048">
    <property type="reaction ID" value="UER00070"/>
</dbReference>
<keyword evidence="7 11" id="KW-0808">Transferase</keyword>
<dbReference type="InterPro" id="IPR036230">
    <property type="entry name" value="LeuA_allosteric_dom_sf"/>
</dbReference>
<dbReference type="InterPro" id="IPR013709">
    <property type="entry name" value="2-isopropylmalate_synth_dimer"/>
</dbReference>
<dbReference type="InterPro" id="IPR050073">
    <property type="entry name" value="2-IPM_HCS-like"/>
</dbReference>
<evidence type="ECO:0000256" key="7">
    <source>
        <dbReference type="ARBA" id="ARBA00022679"/>
    </source>
</evidence>
<protein>
    <recommendedName>
        <fullName evidence="4 11">2-isopropylmalate synthase</fullName>
        <ecNumber evidence="3 11">2.3.3.13</ecNumber>
    </recommendedName>
    <alternativeName>
        <fullName evidence="11">Alpha-IPM synthase</fullName>
    </alternativeName>
    <alternativeName>
        <fullName evidence="11">Alpha-isopropylmalate synthase</fullName>
    </alternativeName>
</protein>
<dbReference type="InterPro" id="IPR013785">
    <property type="entry name" value="Aldolase_TIM"/>
</dbReference>
<keyword evidence="5 11" id="KW-0432">Leucine biosynthesis</keyword>
<evidence type="ECO:0000256" key="4">
    <source>
        <dbReference type="ARBA" id="ARBA00018198"/>
    </source>
</evidence>
<comment type="catalytic activity">
    <reaction evidence="11">
        <text>3-methyl-2-oxobutanoate + acetyl-CoA + H2O = (2S)-2-isopropylmalate + CoA + H(+)</text>
        <dbReference type="Rhea" id="RHEA:21524"/>
        <dbReference type="ChEBI" id="CHEBI:1178"/>
        <dbReference type="ChEBI" id="CHEBI:11851"/>
        <dbReference type="ChEBI" id="CHEBI:15377"/>
        <dbReference type="ChEBI" id="CHEBI:15378"/>
        <dbReference type="ChEBI" id="CHEBI:57287"/>
        <dbReference type="ChEBI" id="CHEBI:57288"/>
        <dbReference type="EC" id="2.3.3.13"/>
    </reaction>
</comment>
<evidence type="ECO:0000256" key="11">
    <source>
        <dbReference type="HAMAP-Rule" id="MF_01025"/>
    </source>
</evidence>
<dbReference type="SUPFAM" id="SSF110921">
    <property type="entry name" value="2-isopropylmalate synthase LeuA, allosteric (dimerisation) domain"/>
    <property type="match status" value="1"/>
</dbReference>
<feature type="binding site" evidence="11">
    <location>
        <position position="201"/>
    </location>
    <ligand>
        <name>Mn(2+)</name>
        <dbReference type="ChEBI" id="CHEBI:29035"/>
    </ligand>
</feature>
<comment type="subunit">
    <text evidence="11">Homodimer.</text>
</comment>
<dbReference type="PROSITE" id="PS50991">
    <property type="entry name" value="PYR_CT"/>
    <property type="match status" value="1"/>
</dbReference>
<dbReference type="PANTHER" id="PTHR10277:SF9">
    <property type="entry name" value="2-ISOPROPYLMALATE SYNTHASE 1, CHLOROPLASTIC-RELATED"/>
    <property type="match status" value="1"/>
</dbReference>
<dbReference type="Gene3D" id="3.30.160.270">
    <property type="match status" value="1"/>
</dbReference>
<dbReference type="InterPro" id="IPR002034">
    <property type="entry name" value="AIPM/Hcit_synth_CS"/>
</dbReference>
<evidence type="ECO:0000256" key="10">
    <source>
        <dbReference type="ARBA" id="ARBA00023304"/>
    </source>
</evidence>
<dbReference type="CDD" id="cd07940">
    <property type="entry name" value="DRE_TIM_IPMS"/>
    <property type="match status" value="1"/>
</dbReference>
<dbReference type="GO" id="GO:0009098">
    <property type="term" value="P:L-leucine biosynthetic process"/>
    <property type="evidence" value="ECO:0007669"/>
    <property type="project" value="UniProtKB-UniRule"/>
</dbReference>
<dbReference type="NCBIfam" id="NF002086">
    <property type="entry name" value="PRK00915.1-3"/>
    <property type="match status" value="1"/>
</dbReference>
<feature type="binding site" evidence="11">
    <location>
        <position position="237"/>
    </location>
    <ligand>
        <name>Mn(2+)</name>
        <dbReference type="ChEBI" id="CHEBI:29035"/>
    </ligand>
</feature>
<dbReference type="Proteomes" id="UP000679848">
    <property type="component" value="Chromosome"/>
</dbReference>
<comment type="pathway">
    <text evidence="1 11">Amino-acid biosynthesis; L-leucine biosynthesis; L-leucine from 3-methyl-2-oxobutanoate: step 1/4.</text>
</comment>
<dbReference type="FunFam" id="3.20.20.70:FF:000010">
    <property type="entry name" value="2-isopropylmalate synthase"/>
    <property type="match status" value="1"/>
</dbReference>
<comment type="similarity">
    <text evidence="2 11">Belongs to the alpha-IPM synthase/homocitrate synthase family. LeuA type 1 subfamily.</text>
</comment>
<evidence type="ECO:0000256" key="2">
    <source>
        <dbReference type="ARBA" id="ARBA00009396"/>
    </source>
</evidence>
<dbReference type="RefSeq" id="WP_187032042.1">
    <property type="nucleotide sequence ID" value="NZ_AP023420.1"/>
</dbReference>
<reference evidence="13" key="1">
    <citation type="submission" date="2020-09" db="EMBL/GenBank/DDBJ databases">
        <title>New species isolated from human feces.</title>
        <authorList>
            <person name="Kitahara M."/>
            <person name="Shigeno Y."/>
            <person name="Shime M."/>
            <person name="Matsumoto Y."/>
            <person name="Nakamura S."/>
            <person name="Motooka D."/>
            <person name="Fukuoka S."/>
            <person name="Nishikawa H."/>
            <person name="Benno Y."/>
        </authorList>
    </citation>
    <scope>NUCLEOTIDE SEQUENCE</scope>
    <source>
        <strain evidence="13">MM59</strain>
    </source>
</reference>
<sequence>MKRIKVFDTTLRDGEQSPGCSMNLSEKLDMARQLDALGVDVIEAGFAIVSPEDSKSVEAIAKTVQNCAVASLARCAKGDIDAAWNALKEAKHPRIHLFIATSEIHMEYKLRMTREQVLESIRESVSYAKSLCDDIEFSTEDGSRSDREFLAECCSVAVEAGATVLNIPDTVGYCTPEEMYDLFRYLKEHVRGVENVDLSAHCHDDLGMAVANTLACIRAGATQVECTVNGIGERAGNASLEEIVMALHTRAGFYGAETGVHTQQIYKTSKLLSSITGVPIPPSKAIVGANAFAHESGIHQHGVLANAQTYEIMKASDIGIPKSTMVLGKHSGKHALRERLEDMGYEVSDEQLNVIFTRFKKLADKKKTITSSDLEALVLNRGQKDAGGWQLLSHVVNVGEGIPNTAYVKMSRDGQEVEEVAIGTGPLDASFKAINRITQMDVGLESFSLNAVTDGEDAIGEAVVKVHYGSGLYTGTGISTDIIESSIRAYVNGINKIAAVERQKGEQAS</sequence>
<feature type="binding site" evidence="11">
    <location>
        <position position="203"/>
    </location>
    <ligand>
        <name>Mn(2+)</name>
        <dbReference type="ChEBI" id="CHEBI:29035"/>
    </ligand>
</feature>
<comment type="function">
    <text evidence="11">Catalyzes the condensation of the acetyl group of acetyl-CoA with 3-methyl-2-oxobutanoate (2-ketoisovalerate) to form 3-carboxy-3-hydroxy-4-methylpentanoate (2-isopropylmalate).</text>
</comment>
<dbReference type="EMBL" id="AP023420">
    <property type="protein sequence ID" value="BCK84344.1"/>
    <property type="molecule type" value="Genomic_DNA"/>
</dbReference>
<keyword evidence="9 11" id="KW-0464">Manganese</keyword>
<dbReference type="HAMAP" id="MF_01025">
    <property type="entry name" value="LeuA_type1"/>
    <property type="match status" value="1"/>
</dbReference>
<dbReference type="Gene3D" id="1.10.238.260">
    <property type="match status" value="1"/>
</dbReference>
<keyword evidence="6 11" id="KW-0028">Amino-acid biosynthesis</keyword>
<dbReference type="GO" id="GO:0030145">
    <property type="term" value="F:manganese ion binding"/>
    <property type="evidence" value="ECO:0007669"/>
    <property type="project" value="UniProtKB-UniRule"/>
</dbReference>
<dbReference type="Pfam" id="PF00682">
    <property type="entry name" value="HMGL-like"/>
    <property type="match status" value="1"/>
</dbReference>
<gene>
    <name evidence="11 13" type="primary">leuA</name>
    <name evidence="13" type="ORF">MM59RIKEN_16630</name>
</gene>
<feature type="domain" description="Pyruvate carboxyltransferase" evidence="12">
    <location>
        <begin position="4"/>
        <end position="266"/>
    </location>
</feature>
<dbReference type="InterPro" id="IPR005671">
    <property type="entry name" value="LeuA_bact_synth"/>
</dbReference>
<dbReference type="PROSITE" id="PS00816">
    <property type="entry name" value="AIPM_HOMOCIT_SYNTH_2"/>
    <property type="match status" value="1"/>
</dbReference>
<dbReference type="GO" id="GO:0003985">
    <property type="term" value="F:acetyl-CoA C-acetyltransferase activity"/>
    <property type="evidence" value="ECO:0007669"/>
    <property type="project" value="UniProtKB-UniRule"/>
</dbReference>
<evidence type="ECO:0000256" key="9">
    <source>
        <dbReference type="ARBA" id="ARBA00023211"/>
    </source>
</evidence>
<keyword evidence="14" id="KW-1185">Reference proteome</keyword>
<dbReference type="Pfam" id="PF22617">
    <property type="entry name" value="HCS_D2"/>
    <property type="match status" value="1"/>
</dbReference>
<keyword evidence="10 11" id="KW-0100">Branched-chain amino acid biosynthesis</keyword>
<evidence type="ECO:0000313" key="14">
    <source>
        <dbReference type="Proteomes" id="UP000679848"/>
    </source>
</evidence>
<dbReference type="PROSITE" id="PS00815">
    <property type="entry name" value="AIPM_HOMOCIT_SYNTH_1"/>
    <property type="match status" value="1"/>
</dbReference>
<keyword evidence="11" id="KW-0963">Cytoplasm</keyword>